<dbReference type="Gene3D" id="3.80.10.10">
    <property type="entry name" value="Ribonuclease Inhibitor"/>
    <property type="match status" value="1"/>
</dbReference>
<keyword evidence="2" id="KW-1185">Reference proteome</keyword>
<dbReference type="Proteomes" id="UP000287124">
    <property type="component" value="Unassembled WGS sequence"/>
</dbReference>
<evidence type="ECO:0000313" key="1">
    <source>
        <dbReference type="EMBL" id="RTE78614.1"/>
    </source>
</evidence>
<protein>
    <submittedName>
        <fullName evidence="1">Uncharacterized protein</fullName>
    </submittedName>
</protein>
<reference evidence="1 2" key="1">
    <citation type="submission" date="2017-06" db="EMBL/GenBank/DDBJ databases">
        <title>Comparative genomic analysis of Ambrosia Fusariam Clade fungi.</title>
        <authorList>
            <person name="Stajich J.E."/>
            <person name="Carrillo J."/>
            <person name="Kijimoto T."/>
            <person name="Eskalen A."/>
            <person name="O'Donnell K."/>
            <person name="Kasson M."/>
        </authorList>
    </citation>
    <scope>NUCLEOTIDE SEQUENCE [LARGE SCALE GENOMIC DNA]</scope>
    <source>
        <strain evidence="1 2">UCR1854</strain>
    </source>
</reference>
<accession>A0A430LSD4</accession>
<dbReference type="AlphaFoldDB" id="A0A430LSD4"/>
<sequence>MGFNRLPPEILLRICELLCDDCQGWWDGKEPTPVYSFLQDPYTSLRALSLVCKSIGYIAQRVLHRHFGYGLRDDSKSIVQLCRTVSNNPNLARELRWVDLSLPDCDTAPEEVVEGWLPETINKLSHHLVNGGEGIPDMPLLIALILLQAPNIERLEDDRNSLHLTFEDVIRDHTLPPRLKQLRLGSSIHVINDLITVDLSWDRVGGFINNLKELESLIIYCPLASGVDERISFESLRALRLRGFHMPPKDLENLLSRIPNLETFGFNRIYHRNYEMPEPATGPEILRVLVKRNDTLRRLELNMSCTHDNVKALLELTKLEELRMGLGASHRNHYSRGRAIGKQYFKSIMPPSLRKLHLVVYKTETFEETSDALMTYISSTYRQSPDDQRLQMVHINPPEYSTCWAADQEDAFQQGCQLWAKNGTLVFEHDWTQWYCR</sequence>
<dbReference type="InterPro" id="IPR032675">
    <property type="entry name" value="LRR_dom_sf"/>
</dbReference>
<organism evidence="1 2">
    <name type="scientific">Fusarium euwallaceae</name>
    <dbReference type="NCBI Taxonomy" id="1147111"/>
    <lineage>
        <taxon>Eukaryota</taxon>
        <taxon>Fungi</taxon>
        <taxon>Dikarya</taxon>
        <taxon>Ascomycota</taxon>
        <taxon>Pezizomycotina</taxon>
        <taxon>Sordariomycetes</taxon>
        <taxon>Hypocreomycetidae</taxon>
        <taxon>Hypocreales</taxon>
        <taxon>Nectriaceae</taxon>
        <taxon>Fusarium</taxon>
        <taxon>Fusarium solani species complex</taxon>
    </lineage>
</organism>
<name>A0A430LSD4_9HYPO</name>
<gene>
    <name evidence="1" type="ORF">BHE90_006933</name>
</gene>
<proteinExistence type="predicted"/>
<evidence type="ECO:0000313" key="2">
    <source>
        <dbReference type="Proteomes" id="UP000287124"/>
    </source>
</evidence>
<dbReference type="SUPFAM" id="SSF52047">
    <property type="entry name" value="RNI-like"/>
    <property type="match status" value="1"/>
</dbReference>
<dbReference type="EMBL" id="MIKF01000092">
    <property type="protein sequence ID" value="RTE78614.1"/>
    <property type="molecule type" value="Genomic_DNA"/>
</dbReference>
<comment type="caution">
    <text evidence="1">The sequence shown here is derived from an EMBL/GenBank/DDBJ whole genome shotgun (WGS) entry which is preliminary data.</text>
</comment>